<feature type="chain" id="PRO_5043138625" evidence="1">
    <location>
        <begin position="20"/>
        <end position="129"/>
    </location>
</feature>
<reference evidence="4" key="1">
    <citation type="submission" date="2016-06" db="UniProtKB">
        <authorList>
            <consortium name="WormBaseParasite"/>
        </authorList>
    </citation>
    <scope>IDENTIFICATION</scope>
</reference>
<dbReference type="EMBL" id="UYRT01005392">
    <property type="protein sequence ID" value="VDK38601.1"/>
    <property type="molecule type" value="Genomic_DNA"/>
</dbReference>
<organism evidence="4">
    <name type="scientific">Gongylonema pulchrum</name>
    <dbReference type="NCBI Taxonomy" id="637853"/>
    <lineage>
        <taxon>Eukaryota</taxon>
        <taxon>Metazoa</taxon>
        <taxon>Ecdysozoa</taxon>
        <taxon>Nematoda</taxon>
        <taxon>Chromadorea</taxon>
        <taxon>Rhabditida</taxon>
        <taxon>Spirurina</taxon>
        <taxon>Spiruromorpha</taxon>
        <taxon>Spiruroidea</taxon>
        <taxon>Gongylonematidae</taxon>
        <taxon>Gongylonema</taxon>
    </lineage>
</organism>
<sequence>MGRCYWVLLLVLYIQNGHFATPCYLCSCFAVYTDRAQTNLLRPYATSDFYNTTEVECLAACLREKGRCKGVVYGLVGDREMFICELYQRIKLTHLLYAPFTNVYVKKSMKCTVPCKFMSLTLVSENVIE</sequence>
<keyword evidence="1" id="KW-0732">Signal</keyword>
<feature type="signal peptide" evidence="1">
    <location>
        <begin position="1"/>
        <end position="19"/>
    </location>
</feature>
<dbReference type="WBParaSite" id="GPUH_0000323701-mRNA-1">
    <property type="protein sequence ID" value="GPUH_0000323701-mRNA-1"/>
    <property type="gene ID" value="GPUH_0000323701"/>
</dbReference>
<evidence type="ECO:0000313" key="2">
    <source>
        <dbReference type="EMBL" id="VDK38601.1"/>
    </source>
</evidence>
<reference evidence="2 3" key="2">
    <citation type="submission" date="2018-11" db="EMBL/GenBank/DDBJ databases">
        <authorList>
            <consortium name="Pathogen Informatics"/>
        </authorList>
    </citation>
    <scope>NUCLEOTIDE SEQUENCE [LARGE SCALE GENOMIC DNA]</scope>
</reference>
<dbReference type="AlphaFoldDB" id="A0A183D3E1"/>
<proteinExistence type="predicted"/>
<dbReference type="OrthoDB" id="5802114at2759"/>
<evidence type="ECO:0000313" key="3">
    <source>
        <dbReference type="Proteomes" id="UP000271098"/>
    </source>
</evidence>
<dbReference type="Proteomes" id="UP000271098">
    <property type="component" value="Unassembled WGS sequence"/>
</dbReference>
<name>A0A183D3E1_9BILA</name>
<keyword evidence="3" id="KW-1185">Reference proteome</keyword>
<evidence type="ECO:0000313" key="4">
    <source>
        <dbReference type="WBParaSite" id="GPUH_0000323701-mRNA-1"/>
    </source>
</evidence>
<protein>
    <submittedName>
        <fullName evidence="4">Apple domain-containing protein</fullName>
    </submittedName>
</protein>
<gene>
    <name evidence="2" type="ORF">GPUH_LOCUS3233</name>
</gene>
<evidence type="ECO:0000256" key="1">
    <source>
        <dbReference type="SAM" id="SignalP"/>
    </source>
</evidence>
<accession>A0A183D3E1</accession>